<accession>A0AAW1TFQ3</accession>
<dbReference type="EMBL" id="JALJOV010000090">
    <property type="protein sequence ID" value="KAK9867392.1"/>
    <property type="molecule type" value="Genomic_DNA"/>
</dbReference>
<feature type="region of interest" description="Disordered" evidence="1">
    <location>
        <begin position="45"/>
        <end position="66"/>
    </location>
</feature>
<comment type="caution">
    <text evidence="2">The sequence shown here is derived from an EMBL/GenBank/DDBJ whole genome shotgun (WGS) entry which is preliminary data.</text>
</comment>
<dbReference type="Proteomes" id="UP001485043">
    <property type="component" value="Unassembled WGS sequence"/>
</dbReference>
<keyword evidence="3" id="KW-1185">Reference proteome</keyword>
<gene>
    <name evidence="2" type="ORF">WJX84_011126</name>
</gene>
<reference evidence="2 3" key="1">
    <citation type="journal article" date="2024" name="Nat. Commun.">
        <title>Phylogenomics reveals the evolutionary origins of lichenization in chlorophyte algae.</title>
        <authorList>
            <person name="Puginier C."/>
            <person name="Libourel C."/>
            <person name="Otte J."/>
            <person name="Skaloud P."/>
            <person name="Haon M."/>
            <person name="Grisel S."/>
            <person name="Petersen M."/>
            <person name="Berrin J.G."/>
            <person name="Delaux P.M."/>
            <person name="Dal Grande F."/>
            <person name="Keller J."/>
        </authorList>
    </citation>
    <scope>NUCLEOTIDE SEQUENCE [LARGE SCALE GENOMIC DNA]</scope>
    <source>
        <strain evidence="2 3">SAG 2523</strain>
    </source>
</reference>
<evidence type="ECO:0000313" key="3">
    <source>
        <dbReference type="Proteomes" id="UP001485043"/>
    </source>
</evidence>
<name>A0AAW1TFQ3_9CHLO</name>
<evidence type="ECO:0000256" key="1">
    <source>
        <dbReference type="SAM" id="MobiDB-lite"/>
    </source>
</evidence>
<protein>
    <submittedName>
        <fullName evidence="2">Uncharacterized protein</fullName>
    </submittedName>
</protein>
<feature type="region of interest" description="Disordered" evidence="1">
    <location>
        <begin position="145"/>
        <end position="266"/>
    </location>
</feature>
<dbReference type="AlphaFoldDB" id="A0AAW1TFQ3"/>
<feature type="region of interest" description="Disordered" evidence="1">
    <location>
        <begin position="80"/>
        <end position="105"/>
    </location>
</feature>
<organism evidence="2 3">
    <name type="scientific">Apatococcus fuscideae</name>
    <dbReference type="NCBI Taxonomy" id="2026836"/>
    <lineage>
        <taxon>Eukaryota</taxon>
        <taxon>Viridiplantae</taxon>
        <taxon>Chlorophyta</taxon>
        <taxon>core chlorophytes</taxon>
        <taxon>Trebouxiophyceae</taxon>
        <taxon>Chlorellales</taxon>
        <taxon>Chlorellaceae</taxon>
        <taxon>Apatococcus</taxon>
    </lineage>
</organism>
<evidence type="ECO:0000313" key="2">
    <source>
        <dbReference type="EMBL" id="KAK9867392.1"/>
    </source>
</evidence>
<sequence>MEAAEPGGAYMKTTLRLQAAAPGLQETVQIIPSNFLPLKQRCGSLTPSHGPPAQSTMQTLRVPSTPRSALELTLATSLIRGSPSESLRQRPASLKRTGPGSGRQAPVAKLSLEAGASPRSIAVSDALIASFQHDPGAHETFRPVHHTAKASQRAAKLAHLKAAWQAQRLARPQTSPAESSRPSSRPSSKPSHHRQQSTSSQGPEAPLQDVPGHSSPAPSTPTIQPGQEPPPSGRSPDGASRMPRARALSARPHYSQPLDDPDAQAGVAGRLSSEAVGTVLPAGRVHGQAFLNLLAPGAFMPRQRTAGGGGLGSGSGWPHAIQGSLHAELGRVPELLNRQNGTWGITVGPGLRGWQPPARQHAASSVACRVPSKGSRQCDAAAGA</sequence>
<feature type="compositionally biased region" description="Low complexity" evidence="1">
    <location>
        <begin position="175"/>
        <end position="189"/>
    </location>
</feature>
<feature type="compositionally biased region" description="Polar residues" evidence="1">
    <location>
        <begin position="216"/>
        <end position="225"/>
    </location>
</feature>
<proteinExistence type="predicted"/>